<dbReference type="InterPro" id="IPR002177">
    <property type="entry name" value="DPS_DNA-bd"/>
</dbReference>
<dbReference type="InterPro" id="IPR009078">
    <property type="entry name" value="Ferritin-like_SF"/>
</dbReference>
<dbReference type="InterPro" id="IPR008331">
    <property type="entry name" value="Ferritin_DPS_dom"/>
</dbReference>
<keyword evidence="5" id="KW-1185">Reference proteome</keyword>
<dbReference type="Pfam" id="PF00210">
    <property type="entry name" value="Ferritin"/>
    <property type="match status" value="1"/>
</dbReference>
<evidence type="ECO:0000256" key="1">
    <source>
        <dbReference type="ARBA" id="ARBA00009497"/>
    </source>
</evidence>
<gene>
    <name evidence="4" type="ORF">AOC36_02660</name>
</gene>
<dbReference type="KEGG" id="erl:AOC36_02660"/>
<evidence type="ECO:0000313" key="5">
    <source>
        <dbReference type="Proteomes" id="UP000063781"/>
    </source>
</evidence>
<dbReference type="CDD" id="cd01043">
    <property type="entry name" value="DPS"/>
    <property type="match status" value="1"/>
</dbReference>
<dbReference type="PROSITE" id="PS00819">
    <property type="entry name" value="DPS_2"/>
    <property type="match status" value="1"/>
</dbReference>
<feature type="domain" description="Ferritin/DPS" evidence="3">
    <location>
        <begin position="6"/>
        <end position="146"/>
    </location>
</feature>
<evidence type="ECO:0000256" key="2">
    <source>
        <dbReference type="RuleBase" id="RU003875"/>
    </source>
</evidence>
<sequence>MNNLYEALNTFLADQTVLSMKIHNVHWYMVGEGFFPMHKEMDKLYDQAQENIDLVAERLLVLGAKPLGSLKEMLARTSVEELSDTHVNVVEGVQSLIADFDRLYNLALHIVKEAENVEDPGTADHFTAISQDLGKTLWMLKAYTHNAK</sequence>
<comment type="similarity">
    <text evidence="1 2">Belongs to the Dps family.</text>
</comment>
<dbReference type="GO" id="GO:0008199">
    <property type="term" value="F:ferric iron binding"/>
    <property type="evidence" value="ECO:0007669"/>
    <property type="project" value="InterPro"/>
</dbReference>
<dbReference type="PANTHER" id="PTHR42932:SF1">
    <property type="entry name" value="GENERAL STRESS PROTEIN 20U"/>
    <property type="match status" value="1"/>
</dbReference>
<dbReference type="GO" id="GO:0016722">
    <property type="term" value="F:oxidoreductase activity, acting on metal ions"/>
    <property type="evidence" value="ECO:0007669"/>
    <property type="project" value="InterPro"/>
</dbReference>
<reference evidence="4 5" key="1">
    <citation type="submission" date="2015-10" db="EMBL/GenBank/DDBJ databases">
        <title>Erysipelothrix larvae sp. LV19 isolated from the larval gut of the rhinoceros beetle, Trypoxylus dichotomus.</title>
        <authorList>
            <person name="Lim S."/>
            <person name="Kim B.-C."/>
        </authorList>
    </citation>
    <scope>NUCLEOTIDE SEQUENCE [LARGE SCALE GENOMIC DNA]</scope>
    <source>
        <strain evidence="4 5">LV19</strain>
    </source>
</reference>
<protein>
    <submittedName>
        <fullName evidence="4">DNA starvation/stationary phase protection protein</fullName>
    </submittedName>
</protein>
<dbReference type="SUPFAM" id="SSF47240">
    <property type="entry name" value="Ferritin-like"/>
    <property type="match status" value="1"/>
</dbReference>
<dbReference type="PANTHER" id="PTHR42932">
    <property type="entry name" value="GENERAL STRESS PROTEIN 20U"/>
    <property type="match status" value="1"/>
</dbReference>
<evidence type="ECO:0000313" key="4">
    <source>
        <dbReference type="EMBL" id="AMC92924.1"/>
    </source>
</evidence>
<dbReference type="Proteomes" id="UP000063781">
    <property type="component" value="Chromosome"/>
</dbReference>
<dbReference type="InterPro" id="IPR012347">
    <property type="entry name" value="Ferritin-like"/>
</dbReference>
<dbReference type="PRINTS" id="PR01346">
    <property type="entry name" value="HELNAPAPROT"/>
</dbReference>
<dbReference type="AlphaFoldDB" id="A0A0X8GZ56"/>
<dbReference type="Gene3D" id="1.20.1260.10">
    <property type="match status" value="1"/>
</dbReference>
<dbReference type="OrthoDB" id="9797023at2"/>
<proteinExistence type="inferred from homology"/>
<accession>A0A0X8GZ56</accession>
<dbReference type="InterPro" id="IPR023188">
    <property type="entry name" value="DPS_DNA-bd_CS"/>
</dbReference>
<dbReference type="RefSeq" id="WP_067631085.1">
    <property type="nucleotide sequence ID" value="NZ_CP013213.1"/>
</dbReference>
<dbReference type="PIRSF" id="PIRSF005900">
    <property type="entry name" value="Dps"/>
    <property type="match status" value="1"/>
</dbReference>
<organism evidence="4 5">
    <name type="scientific">Erysipelothrix larvae</name>
    <dbReference type="NCBI Taxonomy" id="1514105"/>
    <lineage>
        <taxon>Bacteria</taxon>
        <taxon>Bacillati</taxon>
        <taxon>Bacillota</taxon>
        <taxon>Erysipelotrichia</taxon>
        <taxon>Erysipelotrichales</taxon>
        <taxon>Erysipelotrichaceae</taxon>
        <taxon>Erysipelothrix</taxon>
    </lineage>
</organism>
<dbReference type="STRING" id="1514105.AOC36_02660"/>
<name>A0A0X8GZ56_9FIRM</name>
<evidence type="ECO:0000259" key="3">
    <source>
        <dbReference type="Pfam" id="PF00210"/>
    </source>
</evidence>
<dbReference type="EMBL" id="CP013213">
    <property type="protein sequence ID" value="AMC92924.1"/>
    <property type="molecule type" value="Genomic_DNA"/>
</dbReference>